<accession>A0A4Y9YS20</accession>
<dbReference type="AlphaFoldDB" id="A0A4Y9YS20"/>
<feature type="compositionally biased region" description="Acidic residues" evidence="5">
    <location>
        <begin position="367"/>
        <end position="379"/>
    </location>
</feature>
<keyword evidence="4" id="KW-0653">Protein transport</keyword>
<evidence type="ECO:0000256" key="1">
    <source>
        <dbReference type="ARBA" id="ARBA00004496"/>
    </source>
</evidence>
<evidence type="ECO:0000256" key="3">
    <source>
        <dbReference type="ARBA" id="ARBA00022490"/>
    </source>
</evidence>
<comment type="caution">
    <text evidence="7">The sequence shown here is derived from an EMBL/GenBank/DDBJ whole genome shotgun (WGS) entry which is preliminary data.</text>
</comment>
<sequence>MTSAPTNPLDVPPYQVQPLIAKVLENDDLDGLDGLPGRSPEVRCAQALGSEIYVGSTDGQLLRFALQANGPGEPESYTLISRQQLPSRKPVEEIVIVQSISIVFVVCDRQVYFFRLPSLDPLPYKPIRNVAAFAVDHQHILRPAPPIPDAHVEPIEFCIVKRTNIALYSFLDRPVFIREIPLQGGAFLARRSGRRLVIADREMYSVLNLEEFSLTPVLPISQAPPDSGGPPARPIITVIAENEFLILSWNGASTMGLFITGDADPVRGTLEWPAHPMAVLIPAPPLPSPSEMEADPSSVLAQERRKLAVSAGGFLVPSREQSEKLRLTKVKLLGRSAKPGGRTEVELPTADMEIGEREPAQAQAQDGEPESEVEEDIQEVDIPPPSDADSVAPYDV</sequence>
<evidence type="ECO:0000259" key="6">
    <source>
        <dbReference type="PROSITE" id="PS50219"/>
    </source>
</evidence>
<evidence type="ECO:0000313" key="8">
    <source>
        <dbReference type="Proteomes" id="UP000298327"/>
    </source>
</evidence>
<dbReference type="EMBL" id="SEOQ01000369">
    <property type="protein sequence ID" value="TFY64543.1"/>
    <property type="molecule type" value="Genomic_DNA"/>
</dbReference>
<name>A0A4Y9YS20_9AGAM</name>
<dbReference type="PROSITE" id="PS50219">
    <property type="entry name" value="CNH"/>
    <property type="match status" value="1"/>
</dbReference>
<comment type="subcellular location">
    <subcellularLocation>
        <location evidence="1">Cytoplasm</location>
    </subcellularLocation>
</comment>
<evidence type="ECO:0000256" key="5">
    <source>
        <dbReference type="SAM" id="MobiDB-lite"/>
    </source>
</evidence>
<evidence type="ECO:0000256" key="4">
    <source>
        <dbReference type="ARBA" id="ARBA00022927"/>
    </source>
</evidence>
<dbReference type="GO" id="GO:0005737">
    <property type="term" value="C:cytoplasm"/>
    <property type="evidence" value="ECO:0007669"/>
    <property type="project" value="UniProtKB-SubCell"/>
</dbReference>
<evidence type="ECO:0000313" key="7">
    <source>
        <dbReference type="EMBL" id="TFY64543.1"/>
    </source>
</evidence>
<keyword evidence="3" id="KW-0963">Cytoplasm</keyword>
<dbReference type="GO" id="GO:0016020">
    <property type="term" value="C:membrane"/>
    <property type="evidence" value="ECO:0007669"/>
    <property type="project" value="TreeGrafter"/>
</dbReference>
<keyword evidence="8" id="KW-1185">Reference proteome</keyword>
<dbReference type="GO" id="GO:0006914">
    <property type="term" value="P:autophagy"/>
    <property type="evidence" value="ECO:0007669"/>
    <property type="project" value="TreeGrafter"/>
</dbReference>
<feature type="region of interest" description="Disordered" evidence="5">
    <location>
        <begin position="338"/>
        <end position="396"/>
    </location>
</feature>
<dbReference type="OrthoDB" id="5325112at2759"/>
<evidence type="ECO:0000256" key="2">
    <source>
        <dbReference type="ARBA" id="ARBA00022448"/>
    </source>
</evidence>
<dbReference type="Proteomes" id="UP000298327">
    <property type="component" value="Unassembled WGS sequence"/>
</dbReference>
<reference evidence="7 8" key="1">
    <citation type="submission" date="2019-02" db="EMBL/GenBank/DDBJ databases">
        <title>Genome sequencing of the rare red list fungi Dentipellis fragilis.</title>
        <authorList>
            <person name="Buettner E."/>
            <person name="Kellner H."/>
        </authorList>
    </citation>
    <scope>NUCLEOTIDE SEQUENCE [LARGE SCALE GENOMIC DNA]</scope>
    <source>
        <strain evidence="7 8">DSM 105465</strain>
    </source>
</reference>
<dbReference type="GO" id="GO:0015031">
    <property type="term" value="P:protein transport"/>
    <property type="evidence" value="ECO:0007669"/>
    <property type="project" value="UniProtKB-KW"/>
</dbReference>
<protein>
    <recommendedName>
        <fullName evidence="6">CNH domain-containing protein</fullName>
    </recommendedName>
</protein>
<dbReference type="InterPro" id="IPR001180">
    <property type="entry name" value="CNH_dom"/>
</dbReference>
<dbReference type="PANTHER" id="PTHR12894">
    <property type="entry name" value="CNH DOMAIN CONTAINING"/>
    <property type="match status" value="1"/>
</dbReference>
<organism evidence="7 8">
    <name type="scientific">Dentipellis fragilis</name>
    <dbReference type="NCBI Taxonomy" id="205917"/>
    <lineage>
        <taxon>Eukaryota</taxon>
        <taxon>Fungi</taxon>
        <taxon>Dikarya</taxon>
        <taxon>Basidiomycota</taxon>
        <taxon>Agaricomycotina</taxon>
        <taxon>Agaricomycetes</taxon>
        <taxon>Russulales</taxon>
        <taxon>Hericiaceae</taxon>
        <taxon>Dentipellis</taxon>
    </lineage>
</organism>
<proteinExistence type="predicted"/>
<dbReference type="PANTHER" id="PTHR12894:SF27">
    <property type="entry name" value="TRANSFORMING GROWTH FACTOR-BETA RECEPTOR-ASSOCIATED PROTEIN 1"/>
    <property type="match status" value="1"/>
</dbReference>
<dbReference type="STRING" id="205917.A0A4Y9YS20"/>
<dbReference type="GO" id="GO:0034058">
    <property type="term" value="P:endosomal vesicle fusion"/>
    <property type="evidence" value="ECO:0007669"/>
    <property type="project" value="TreeGrafter"/>
</dbReference>
<gene>
    <name evidence="7" type="ORF">EVG20_g5905</name>
</gene>
<dbReference type="InterPro" id="IPR032914">
    <property type="entry name" value="Vam6/VPS39/TRAP1"/>
</dbReference>
<keyword evidence="2" id="KW-0813">Transport</keyword>
<feature type="domain" description="CNH" evidence="6">
    <location>
        <begin position="39"/>
        <end position="323"/>
    </location>
</feature>